<dbReference type="InterPro" id="IPR002818">
    <property type="entry name" value="DJ-1/PfpI"/>
</dbReference>
<dbReference type="HOGENOM" id="CLU_000445_59_0_0"/>
<dbReference type="GO" id="GO:0043565">
    <property type="term" value="F:sequence-specific DNA binding"/>
    <property type="evidence" value="ECO:0007669"/>
    <property type="project" value="InterPro"/>
</dbReference>
<dbReference type="InterPro" id="IPR009057">
    <property type="entry name" value="Homeodomain-like_sf"/>
</dbReference>
<keyword evidence="3" id="KW-0804">Transcription</keyword>
<keyword evidence="2" id="KW-0238">DNA-binding</keyword>
<name>G8NQG3_GRAMM</name>
<evidence type="ECO:0000256" key="2">
    <source>
        <dbReference type="ARBA" id="ARBA00023125"/>
    </source>
</evidence>
<dbReference type="GO" id="GO:0003700">
    <property type="term" value="F:DNA-binding transcription factor activity"/>
    <property type="evidence" value="ECO:0007669"/>
    <property type="project" value="InterPro"/>
</dbReference>
<dbReference type="Gene3D" id="1.10.10.60">
    <property type="entry name" value="Homeodomain-like"/>
    <property type="match status" value="2"/>
</dbReference>
<dbReference type="SMART" id="SM00342">
    <property type="entry name" value="HTH_ARAC"/>
    <property type="match status" value="1"/>
</dbReference>
<reference evidence="5 6" key="1">
    <citation type="submission" date="2011-11" db="EMBL/GenBank/DDBJ databases">
        <title>Complete sequence of Granulicella mallensis MP5ACTX8.</title>
        <authorList>
            <consortium name="US DOE Joint Genome Institute"/>
            <person name="Lucas S."/>
            <person name="Copeland A."/>
            <person name="Lapidus A."/>
            <person name="Cheng J.-F."/>
            <person name="Goodwin L."/>
            <person name="Pitluck S."/>
            <person name="Peters L."/>
            <person name="Lu M."/>
            <person name="Detter J.C."/>
            <person name="Han C."/>
            <person name="Tapia R."/>
            <person name="Land M."/>
            <person name="Hauser L."/>
            <person name="Kyrpides N."/>
            <person name="Ivanova N."/>
            <person name="Mikhailova N."/>
            <person name="Pagani I."/>
            <person name="Rawat S."/>
            <person name="Mannisto M."/>
            <person name="Haggblom M."/>
            <person name="Woyke T."/>
        </authorList>
    </citation>
    <scope>NUCLEOTIDE SEQUENCE [LARGE SCALE GENOMIC DNA]</scope>
    <source>
        <strain evidence="6">ATCC BAA-1857 / DSM 23137 / MP5ACTX8</strain>
    </source>
</reference>
<dbReference type="eggNOG" id="COG4977">
    <property type="taxonomic scope" value="Bacteria"/>
</dbReference>
<dbReference type="AlphaFoldDB" id="G8NQG3"/>
<dbReference type="InterPro" id="IPR018060">
    <property type="entry name" value="HTH_AraC"/>
</dbReference>
<evidence type="ECO:0000256" key="1">
    <source>
        <dbReference type="ARBA" id="ARBA00023015"/>
    </source>
</evidence>
<dbReference type="Pfam" id="PF01965">
    <property type="entry name" value="DJ-1_PfpI"/>
    <property type="match status" value="1"/>
</dbReference>
<accession>G8NQG3</accession>
<dbReference type="OrthoDB" id="6382410at2"/>
<dbReference type="PROSITE" id="PS00041">
    <property type="entry name" value="HTH_ARAC_FAMILY_1"/>
    <property type="match status" value="1"/>
</dbReference>
<dbReference type="EMBL" id="CP003130">
    <property type="protein sequence ID" value="AEU36112.1"/>
    <property type="molecule type" value="Genomic_DNA"/>
</dbReference>
<dbReference type="Gene3D" id="3.40.50.880">
    <property type="match status" value="1"/>
</dbReference>
<dbReference type="PANTHER" id="PTHR43130">
    <property type="entry name" value="ARAC-FAMILY TRANSCRIPTIONAL REGULATOR"/>
    <property type="match status" value="1"/>
</dbReference>
<dbReference type="Pfam" id="PF12833">
    <property type="entry name" value="HTH_18"/>
    <property type="match status" value="1"/>
</dbReference>
<proteinExistence type="predicted"/>
<dbReference type="PANTHER" id="PTHR43130:SF3">
    <property type="entry name" value="HTH-TYPE TRANSCRIPTIONAL REGULATOR RV1931C"/>
    <property type="match status" value="1"/>
</dbReference>
<keyword evidence="6" id="KW-1185">Reference proteome</keyword>
<evidence type="ECO:0000259" key="4">
    <source>
        <dbReference type="PROSITE" id="PS01124"/>
    </source>
</evidence>
<gene>
    <name evidence="5" type="ordered locus">AciX8_1774</name>
</gene>
<keyword evidence="1" id="KW-0805">Transcription regulation</keyword>
<evidence type="ECO:0000256" key="3">
    <source>
        <dbReference type="ARBA" id="ARBA00023163"/>
    </source>
</evidence>
<dbReference type="KEGG" id="gma:AciX8_1774"/>
<organism evidence="5 6">
    <name type="scientific">Granulicella mallensis (strain ATCC BAA-1857 / DSM 23137 / MP5ACTX8)</name>
    <dbReference type="NCBI Taxonomy" id="682795"/>
    <lineage>
        <taxon>Bacteria</taxon>
        <taxon>Pseudomonadati</taxon>
        <taxon>Acidobacteriota</taxon>
        <taxon>Terriglobia</taxon>
        <taxon>Terriglobales</taxon>
        <taxon>Acidobacteriaceae</taxon>
        <taxon>Granulicella</taxon>
    </lineage>
</organism>
<feature type="domain" description="HTH araC/xylS-type" evidence="4">
    <location>
        <begin position="224"/>
        <end position="322"/>
    </location>
</feature>
<dbReference type="InterPro" id="IPR029062">
    <property type="entry name" value="Class_I_gatase-like"/>
</dbReference>
<dbReference type="SUPFAM" id="SSF46689">
    <property type="entry name" value="Homeodomain-like"/>
    <property type="match status" value="2"/>
</dbReference>
<dbReference type="STRING" id="682795.AciX8_1774"/>
<dbReference type="InterPro" id="IPR020449">
    <property type="entry name" value="Tscrpt_reg_AraC-type_HTH"/>
</dbReference>
<evidence type="ECO:0000313" key="5">
    <source>
        <dbReference type="EMBL" id="AEU36112.1"/>
    </source>
</evidence>
<dbReference type="Proteomes" id="UP000007113">
    <property type="component" value="Chromosome"/>
</dbReference>
<dbReference type="InterPro" id="IPR052158">
    <property type="entry name" value="INH-QAR"/>
</dbReference>
<sequence length="326" mass="36370">MTRQRAPRLPIEIGILAYPEAQLAAVLGLTDIFRVANQISAEQGATPLCEIRVSHWELQNNRVKRAFASQRSTGGKISALIIPPSFAELSTVRTSKTVSRWIKARRSDGTVLCSVCAGAFLLADTGLLAGRTITTHWQHAAKFLGRFPTTMLDTDRILIDDGDVISAGGGMAWIDLGLHLIGKMLSPTVMLATARFFLVDPAGRQQSFYADFSPSLQHGDPQVLKLQHWLHERYSSNITIRAMAELSNLGERTLLRRFHKATGWNPSEYLQLWRINKAKEYLEFSTRNVEEIGLAVGYQDMSAFRNVFKKIVGLAPGEYRNRFGLV</sequence>
<dbReference type="InterPro" id="IPR018062">
    <property type="entry name" value="HTH_AraC-typ_CS"/>
</dbReference>
<dbReference type="SUPFAM" id="SSF52317">
    <property type="entry name" value="Class I glutamine amidotransferase-like"/>
    <property type="match status" value="1"/>
</dbReference>
<dbReference type="PRINTS" id="PR00032">
    <property type="entry name" value="HTHARAC"/>
</dbReference>
<evidence type="ECO:0000313" key="6">
    <source>
        <dbReference type="Proteomes" id="UP000007113"/>
    </source>
</evidence>
<protein>
    <submittedName>
        <fullName evidence="5">Transcriptional regulator, AraC family</fullName>
    </submittedName>
</protein>
<dbReference type="PROSITE" id="PS01124">
    <property type="entry name" value="HTH_ARAC_FAMILY_2"/>
    <property type="match status" value="1"/>
</dbReference>